<feature type="compositionally biased region" description="Basic and acidic residues" evidence="1">
    <location>
        <begin position="169"/>
        <end position="180"/>
    </location>
</feature>
<feature type="region of interest" description="Disordered" evidence="1">
    <location>
        <begin position="149"/>
        <end position="180"/>
    </location>
</feature>
<dbReference type="Proteomes" id="UP000252189">
    <property type="component" value="Unassembled WGS sequence"/>
</dbReference>
<dbReference type="InterPro" id="IPR000994">
    <property type="entry name" value="Pept_M24"/>
</dbReference>
<proteinExistence type="predicted"/>
<gene>
    <name evidence="3" type="ORF">DU504_09515</name>
</gene>
<keyword evidence="4" id="KW-1185">Reference proteome</keyword>
<name>A0A368NBY2_9EURY</name>
<dbReference type="AlphaFoldDB" id="A0A368NBY2"/>
<dbReference type="Gene3D" id="3.90.230.10">
    <property type="entry name" value="Creatinase/methionine aminopeptidase superfamily"/>
    <property type="match status" value="1"/>
</dbReference>
<dbReference type="RefSeq" id="WP_114449074.1">
    <property type="nucleotide sequence ID" value="NZ_QPHM01000001.1"/>
</dbReference>
<comment type="caution">
    <text evidence="3">The sequence shown here is derived from an EMBL/GenBank/DDBJ whole genome shotgun (WGS) entry which is preliminary data.</text>
</comment>
<accession>A0A368NBY2</accession>
<evidence type="ECO:0000313" key="4">
    <source>
        <dbReference type="Proteomes" id="UP000252189"/>
    </source>
</evidence>
<dbReference type="OrthoDB" id="200535at2157"/>
<dbReference type="InterPro" id="IPR036005">
    <property type="entry name" value="Creatinase/aminopeptidase-like"/>
</dbReference>
<dbReference type="Pfam" id="PF00557">
    <property type="entry name" value="Peptidase_M24"/>
    <property type="match status" value="1"/>
</dbReference>
<feature type="domain" description="Peptidase M24" evidence="2">
    <location>
        <begin position="6"/>
        <end position="184"/>
    </location>
</feature>
<dbReference type="EMBL" id="QPHM01000001">
    <property type="protein sequence ID" value="RCU47513.1"/>
    <property type="molecule type" value="Genomic_DNA"/>
</dbReference>
<evidence type="ECO:0000313" key="3">
    <source>
        <dbReference type="EMBL" id="RCU47513.1"/>
    </source>
</evidence>
<sequence length="210" mass="21259">MSVERALSAAESGVVAAATHLAAATAVDGRLHRDGAPLTTAALERAGSDATADATVTVETRDGLRPDDPVVVAVTPDGAAPLARTFVVDGTGGWTRRAAVAVGMAHDAVRRVAEPGVPARRLVDEAIAELGAYGLAAGESAVVHGLDAPMDGGSDEPLSAGQRFALDPTARDPDPETDRGVVRVGGWYTITDSGCQPLSGLPTSLSPDAY</sequence>
<protein>
    <submittedName>
        <fullName evidence="3">M24 family metallopeptidase</fullName>
    </submittedName>
</protein>
<reference evidence="3 4" key="1">
    <citation type="submission" date="2018-07" db="EMBL/GenBank/DDBJ databases">
        <title>Genome sequences of Haloplanus salinus JCM 18368T.</title>
        <authorList>
            <person name="Kim Y.B."/>
            <person name="Roh S.W."/>
        </authorList>
    </citation>
    <scope>NUCLEOTIDE SEQUENCE [LARGE SCALE GENOMIC DNA]</scope>
    <source>
        <strain evidence="3 4">JCM 18368</strain>
    </source>
</reference>
<dbReference type="SUPFAM" id="SSF55920">
    <property type="entry name" value="Creatinase/aminopeptidase"/>
    <property type="match status" value="1"/>
</dbReference>
<organism evidence="3 4">
    <name type="scientific">Haloplanus salinus</name>
    <dbReference type="NCBI Taxonomy" id="1126245"/>
    <lineage>
        <taxon>Archaea</taxon>
        <taxon>Methanobacteriati</taxon>
        <taxon>Methanobacteriota</taxon>
        <taxon>Stenosarchaea group</taxon>
        <taxon>Halobacteria</taxon>
        <taxon>Halobacteriales</taxon>
        <taxon>Haloferacaceae</taxon>
        <taxon>Haloplanus</taxon>
    </lineage>
</organism>
<evidence type="ECO:0000259" key="2">
    <source>
        <dbReference type="Pfam" id="PF00557"/>
    </source>
</evidence>
<evidence type="ECO:0000256" key="1">
    <source>
        <dbReference type="SAM" id="MobiDB-lite"/>
    </source>
</evidence>